<dbReference type="Pfam" id="PF03004">
    <property type="entry name" value="Transposase_24"/>
    <property type="match status" value="1"/>
</dbReference>
<evidence type="ECO:0000256" key="4">
    <source>
        <dbReference type="SAM" id="Coils"/>
    </source>
</evidence>
<dbReference type="Gene3D" id="4.10.280.10">
    <property type="entry name" value="Helix-loop-helix DNA-binding domain"/>
    <property type="match status" value="1"/>
</dbReference>
<name>A0A843TMF7_COLES</name>
<evidence type="ECO:0000313" key="7">
    <source>
        <dbReference type="EMBL" id="MQL73612.1"/>
    </source>
</evidence>
<sequence length="495" mass="56941">LKPATQWRDLSPSLLSRSSSPSSPGNRPPLFGFANWGFTDVVPLYLLNGNGRPQLVKKVRKKKLGDRITALKQLISPFGKIDTTSVLHEAIEYIKFLYAQVGENNTNVEERSWTVVILGWETGSTNTSDPTSSKIRKGRGKFKGLETLKKMRGYNNAKLTVHIDMEFRRPFGENTDDLVGEIARLVTLCVSFDVPYWRDVPEDRKAKIYEKLLDKFELRVGDEVCNDIHIRKIIYEIVGRRYRDVRSTLYRHYQSYATDEDRLQNPPEDINANEWAWLVNYFGSKKFKAMSERNKVYRSKQVISHITGRRSFKQVSWAERNEGGESPAHELWRLTHQKKDGSWRSEQSRQVYETVKDKLEELASQPCDSPIASTPEEVLSLVVGQRSGYVRGRGCGPRPLSKSAVITATIARLQAQVKDKDERISQMEELISKQREEVAQIQEKLFKQKEEMTVEVTAEVTARLQSDMSSQLNELVNKKFMDMMFQFHRDLGTGH</sequence>
<feature type="coiled-coil region" evidence="4">
    <location>
        <begin position="410"/>
        <end position="451"/>
    </location>
</feature>
<dbReference type="InterPro" id="IPR011598">
    <property type="entry name" value="bHLH_dom"/>
</dbReference>
<protein>
    <recommendedName>
        <fullName evidence="6">BHLH domain-containing protein</fullName>
    </recommendedName>
</protein>
<dbReference type="SUPFAM" id="SSF47459">
    <property type="entry name" value="HLH, helix-loop-helix DNA-binding domain"/>
    <property type="match status" value="1"/>
</dbReference>
<dbReference type="Proteomes" id="UP000652761">
    <property type="component" value="Unassembled WGS sequence"/>
</dbReference>
<evidence type="ECO:0000256" key="5">
    <source>
        <dbReference type="SAM" id="MobiDB-lite"/>
    </source>
</evidence>
<dbReference type="InterPro" id="IPR045239">
    <property type="entry name" value="bHLH95_bHLH"/>
</dbReference>
<dbReference type="PANTHER" id="PTHR33499">
    <property type="entry name" value="OS12G0282400 PROTEIN-RELATED"/>
    <property type="match status" value="1"/>
</dbReference>
<evidence type="ECO:0000256" key="2">
    <source>
        <dbReference type="ARBA" id="ARBA00023015"/>
    </source>
</evidence>
<comment type="similarity">
    <text evidence="1">Belongs to the bHLH protein family.</text>
</comment>
<dbReference type="CDD" id="cd11393">
    <property type="entry name" value="bHLH_AtbHLH_like"/>
    <property type="match status" value="1"/>
</dbReference>
<accession>A0A843TMF7</accession>
<keyword evidence="2" id="KW-0805">Transcription regulation</keyword>
<organism evidence="7 8">
    <name type="scientific">Colocasia esculenta</name>
    <name type="common">Wild taro</name>
    <name type="synonym">Arum esculentum</name>
    <dbReference type="NCBI Taxonomy" id="4460"/>
    <lineage>
        <taxon>Eukaryota</taxon>
        <taxon>Viridiplantae</taxon>
        <taxon>Streptophyta</taxon>
        <taxon>Embryophyta</taxon>
        <taxon>Tracheophyta</taxon>
        <taxon>Spermatophyta</taxon>
        <taxon>Magnoliopsida</taxon>
        <taxon>Liliopsida</taxon>
        <taxon>Araceae</taxon>
        <taxon>Aroideae</taxon>
        <taxon>Colocasieae</taxon>
        <taxon>Colocasia</taxon>
    </lineage>
</organism>
<evidence type="ECO:0000313" key="8">
    <source>
        <dbReference type="Proteomes" id="UP000652761"/>
    </source>
</evidence>
<proteinExistence type="inferred from homology"/>
<keyword evidence="8" id="KW-1185">Reference proteome</keyword>
<dbReference type="PROSITE" id="PS50888">
    <property type="entry name" value="BHLH"/>
    <property type="match status" value="1"/>
</dbReference>
<evidence type="ECO:0000256" key="3">
    <source>
        <dbReference type="ARBA" id="ARBA00023163"/>
    </source>
</evidence>
<feature type="non-terminal residue" evidence="7">
    <location>
        <position position="1"/>
    </location>
</feature>
<dbReference type="InterPro" id="IPR004252">
    <property type="entry name" value="Probable_transposase_24"/>
</dbReference>
<dbReference type="InterPro" id="IPR036638">
    <property type="entry name" value="HLH_DNA-bd_sf"/>
</dbReference>
<dbReference type="OrthoDB" id="696112at2759"/>
<dbReference type="EMBL" id="NMUH01000174">
    <property type="protein sequence ID" value="MQL73612.1"/>
    <property type="molecule type" value="Genomic_DNA"/>
</dbReference>
<dbReference type="PANTHER" id="PTHR33499:SF43">
    <property type="entry name" value="TRANSPOSASE, PTTA_EN_SPM, PLANT"/>
    <property type="match status" value="1"/>
</dbReference>
<keyword evidence="3" id="KW-0804">Transcription</keyword>
<feature type="region of interest" description="Disordered" evidence="5">
    <location>
        <begin position="1"/>
        <end position="26"/>
    </location>
</feature>
<dbReference type="AlphaFoldDB" id="A0A843TMF7"/>
<keyword evidence="4" id="KW-0175">Coiled coil</keyword>
<feature type="compositionally biased region" description="Low complexity" evidence="5">
    <location>
        <begin position="10"/>
        <end position="26"/>
    </location>
</feature>
<evidence type="ECO:0000256" key="1">
    <source>
        <dbReference type="ARBA" id="ARBA00005510"/>
    </source>
</evidence>
<evidence type="ECO:0000259" key="6">
    <source>
        <dbReference type="PROSITE" id="PS50888"/>
    </source>
</evidence>
<feature type="domain" description="BHLH" evidence="6">
    <location>
        <begin position="48"/>
        <end position="97"/>
    </location>
</feature>
<comment type="caution">
    <text evidence="7">The sequence shown here is derived from an EMBL/GenBank/DDBJ whole genome shotgun (WGS) entry which is preliminary data.</text>
</comment>
<reference evidence="7" key="1">
    <citation type="submission" date="2017-07" db="EMBL/GenBank/DDBJ databases">
        <title>Taro Niue Genome Assembly and Annotation.</title>
        <authorList>
            <person name="Atibalentja N."/>
            <person name="Keating K."/>
            <person name="Fields C.J."/>
        </authorList>
    </citation>
    <scope>NUCLEOTIDE SEQUENCE</scope>
    <source>
        <strain evidence="7">Niue_2</strain>
        <tissue evidence="7">Leaf</tissue>
    </source>
</reference>
<gene>
    <name evidence="7" type="ORF">Taro_005970</name>
</gene>
<dbReference type="GO" id="GO:0046983">
    <property type="term" value="F:protein dimerization activity"/>
    <property type="evidence" value="ECO:0007669"/>
    <property type="project" value="InterPro"/>
</dbReference>